<dbReference type="EMBL" id="JAPWTJ010003982">
    <property type="protein sequence ID" value="KAJ8949659.1"/>
    <property type="molecule type" value="Genomic_DNA"/>
</dbReference>
<name>A0ABQ9IQ63_9CUCU</name>
<accession>A0ABQ9IQ63</accession>
<keyword evidence="2" id="KW-1185">Reference proteome</keyword>
<proteinExistence type="predicted"/>
<comment type="caution">
    <text evidence="1">The sequence shown here is derived from an EMBL/GenBank/DDBJ whole genome shotgun (WGS) entry which is preliminary data.</text>
</comment>
<reference evidence="1" key="1">
    <citation type="journal article" date="2023" name="Insect Mol. Biol.">
        <title>Genome sequencing provides insights into the evolution of gene families encoding plant cell wall-degrading enzymes in longhorned beetles.</title>
        <authorList>
            <person name="Shin N.R."/>
            <person name="Okamura Y."/>
            <person name="Kirsch R."/>
            <person name="Pauchet Y."/>
        </authorList>
    </citation>
    <scope>NUCLEOTIDE SEQUENCE</scope>
    <source>
        <strain evidence="1">MMC_N1</strain>
    </source>
</reference>
<protein>
    <submittedName>
        <fullName evidence="1">Uncharacterized protein</fullName>
    </submittedName>
</protein>
<evidence type="ECO:0000313" key="1">
    <source>
        <dbReference type="EMBL" id="KAJ8949659.1"/>
    </source>
</evidence>
<organism evidence="1 2">
    <name type="scientific">Molorchus minor</name>
    <dbReference type="NCBI Taxonomy" id="1323400"/>
    <lineage>
        <taxon>Eukaryota</taxon>
        <taxon>Metazoa</taxon>
        <taxon>Ecdysozoa</taxon>
        <taxon>Arthropoda</taxon>
        <taxon>Hexapoda</taxon>
        <taxon>Insecta</taxon>
        <taxon>Pterygota</taxon>
        <taxon>Neoptera</taxon>
        <taxon>Endopterygota</taxon>
        <taxon>Coleoptera</taxon>
        <taxon>Polyphaga</taxon>
        <taxon>Cucujiformia</taxon>
        <taxon>Chrysomeloidea</taxon>
        <taxon>Cerambycidae</taxon>
        <taxon>Lamiinae</taxon>
        <taxon>Monochamini</taxon>
        <taxon>Molorchus</taxon>
    </lineage>
</organism>
<sequence>MFKVKVLVSGVNIYNLIRNRRTYPYVLPVNKALDWTTLSLTTPKRTSVPRYLSWNLLAQEEFTQVLIRDSSFRDRDPDFGVNDKNVGIFGINPEKSRILALLLFWVI</sequence>
<evidence type="ECO:0000313" key="2">
    <source>
        <dbReference type="Proteomes" id="UP001162164"/>
    </source>
</evidence>
<gene>
    <name evidence="1" type="ORF">NQ317_007719</name>
</gene>
<dbReference type="Proteomes" id="UP001162164">
    <property type="component" value="Unassembled WGS sequence"/>
</dbReference>